<evidence type="ECO:0000313" key="3">
    <source>
        <dbReference type="Proteomes" id="UP000242687"/>
    </source>
</evidence>
<name>A0A2H9VQ14_9SPHI</name>
<gene>
    <name evidence="2" type="ORF">CLV57_3566</name>
</gene>
<dbReference type="AlphaFoldDB" id="A0A2H9VQ14"/>
<feature type="signal peptide" evidence="1">
    <location>
        <begin position="1"/>
        <end position="20"/>
    </location>
</feature>
<dbReference type="RefSeq" id="WP_100342700.1">
    <property type="nucleotide sequence ID" value="NZ_PGFJ01000002.1"/>
</dbReference>
<keyword evidence="1" id="KW-0732">Signal</keyword>
<keyword evidence="3" id="KW-1185">Reference proteome</keyword>
<evidence type="ECO:0000256" key="1">
    <source>
        <dbReference type="SAM" id="SignalP"/>
    </source>
</evidence>
<organism evidence="2 3">
    <name type="scientific">Mucilaginibacter auburnensis</name>
    <dbReference type="NCBI Taxonomy" id="1457233"/>
    <lineage>
        <taxon>Bacteria</taxon>
        <taxon>Pseudomonadati</taxon>
        <taxon>Bacteroidota</taxon>
        <taxon>Sphingobacteriia</taxon>
        <taxon>Sphingobacteriales</taxon>
        <taxon>Sphingobacteriaceae</taxon>
        <taxon>Mucilaginibacter</taxon>
    </lineage>
</organism>
<dbReference type="OrthoDB" id="9761532at2"/>
<evidence type="ECO:0000313" key="2">
    <source>
        <dbReference type="EMBL" id="PJJ80415.1"/>
    </source>
</evidence>
<dbReference type="EMBL" id="PGFJ01000002">
    <property type="protein sequence ID" value="PJJ80415.1"/>
    <property type="molecule type" value="Genomic_DNA"/>
</dbReference>
<reference evidence="2 3" key="1">
    <citation type="submission" date="2017-11" db="EMBL/GenBank/DDBJ databases">
        <title>Genomic Encyclopedia of Archaeal and Bacterial Type Strains, Phase II (KMG-II): From Individual Species to Whole Genera.</title>
        <authorList>
            <person name="Goeker M."/>
        </authorList>
    </citation>
    <scope>NUCLEOTIDE SEQUENCE [LARGE SCALE GENOMIC DNA]</scope>
    <source>
        <strain evidence="2 3">DSM 28175</strain>
    </source>
</reference>
<feature type="chain" id="PRO_5014163760" evidence="1">
    <location>
        <begin position="21"/>
        <end position="223"/>
    </location>
</feature>
<dbReference type="Proteomes" id="UP000242687">
    <property type="component" value="Unassembled WGS sequence"/>
</dbReference>
<protein>
    <submittedName>
        <fullName evidence="2">Uncharacterized protein</fullName>
    </submittedName>
</protein>
<sequence>MPKNCLHYIVILFALILVNACQFSEDKVNYLPTKHIDTNVYNKLYKQFNVGHIFKAHNYLGNLKPNYPVAFTSQLLFDPKGKPVSRDTDWVQGGFFPSARKVIVKTDTGYVMLNNRQEVKKFYAPISSQEEALAYATLYNLAFAAFEDFFNAKSFRYVGEKPKASYAKEKNGAYEVHLFSYKAFGCDHPYFSEIYEVRQDGSVRLVSRQRSFTNPKDDGLCVD</sequence>
<comment type="caution">
    <text evidence="2">The sequence shown here is derived from an EMBL/GenBank/DDBJ whole genome shotgun (WGS) entry which is preliminary data.</text>
</comment>
<proteinExistence type="predicted"/>
<accession>A0A2H9VQ14</accession>